<comment type="similarity">
    <text evidence="7">Belongs to the FtsB family.</text>
</comment>
<evidence type="ECO:0000256" key="1">
    <source>
        <dbReference type="ARBA" id="ARBA00022475"/>
    </source>
</evidence>
<evidence type="ECO:0000313" key="9">
    <source>
        <dbReference type="EMBL" id="TYT25226.1"/>
    </source>
</evidence>
<keyword evidence="5 7" id="KW-0472">Membrane</keyword>
<dbReference type="GO" id="GO:0030428">
    <property type="term" value="C:cell septum"/>
    <property type="evidence" value="ECO:0007669"/>
    <property type="project" value="TreeGrafter"/>
</dbReference>
<keyword evidence="4 7" id="KW-1133">Transmembrane helix</keyword>
<comment type="subunit">
    <text evidence="7">Part of a complex composed of FtsB, FtsL and FtsQ.</text>
</comment>
<keyword evidence="7" id="KW-0175">Coiled coil</keyword>
<keyword evidence="7" id="KW-0997">Cell inner membrane</keyword>
<accession>A0A5D4XKN8</accession>
<dbReference type="InterPro" id="IPR023081">
    <property type="entry name" value="Cell_div_FtsB"/>
</dbReference>
<feature type="coiled-coil region" evidence="7">
    <location>
        <begin position="32"/>
        <end position="66"/>
    </location>
</feature>
<dbReference type="PANTHER" id="PTHR37485:SF1">
    <property type="entry name" value="CELL DIVISION PROTEIN FTSB"/>
    <property type="match status" value="1"/>
</dbReference>
<dbReference type="HAMAP" id="MF_00599">
    <property type="entry name" value="FtsB"/>
    <property type="match status" value="1"/>
</dbReference>
<evidence type="ECO:0000313" key="10">
    <source>
        <dbReference type="Proteomes" id="UP000324973"/>
    </source>
</evidence>
<dbReference type="Pfam" id="PF04977">
    <property type="entry name" value="DivIC"/>
    <property type="match status" value="1"/>
</dbReference>
<proteinExistence type="inferred from homology"/>
<comment type="function">
    <text evidence="7">Essential cell division protein. May link together the upstream cell division proteins, which are predominantly cytoplasmic, with the downstream cell division proteins, which are predominantly periplasmic.</text>
</comment>
<dbReference type="AlphaFoldDB" id="A0A5D4XKN8"/>
<feature type="topological domain" description="Cytoplasmic" evidence="7">
    <location>
        <begin position="1"/>
        <end position="6"/>
    </location>
</feature>
<keyword evidence="10" id="KW-1185">Reference proteome</keyword>
<evidence type="ECO:0000256" key="8">
    <source>
        <dbReference type="SAM" id="MobiDB-lite"/>
    </source>
</evidence>
<dbReference type="Proteomes" id="UP000324973">
    <property type="component" value="Unassembled WGS sequence"/>
</dbReference>
<feature type="compositionally biased region" description="Acidic residues" evidence="8">
    <location>
        <begin position="103"/>
        <end position="112"/>
    </location>
</feature>
<protein>
    <recommendedName>
        <fullName evidence="7">Cell division protein FtsB</fullName>
    </recommendedName>
</protein>
<evidence type="ECO:0000256" key="7">
    <source>
        <dbReference type="HAMAP-Rule" id="MF_00599"/>
    </source>
</evidence>
<dbReference type="GO" id="GO:0032153">
    <property type="term" value="C:cell division site"/>
    <property type="evidence" value="ECO:0007669"/>
    <property type="project" value="UniProtKB-UniRule"/>
</dbReference>
<name>A0A5D4XKN8_9GAMM</name>
<evidence type="ECO:0000256" key="3">
    <source>
        <dbReference type="ARBA" id="ARBA00022692"/>
    </source>
</evidence>
<comment type="caution">
    <text evidence="9">The sequence shown here is derived from an EMBL/GenBank/DDBJ whole genome shotgun (WGS) entry which is preliminary data.</text>
</comment>
<dbReference type="NCBIfam" id="NF002058">
    <property type="entry name" value="PRK00888.1"/>
    <property type="match status" value="1"/>
</dbReference>
<feature type="region of interest" description="Disordered" evidence="8">
    <location>
        <begin position="93"/>
        <end position="112"/>
    </location>
</feature>
<gene>
    <name evidence="7 9" type="primary">ftsB</name>
    <name evidence="9" type="ORF">FZO89_02460</name>
</gene>
<dbReference type="PANTHER" id="PTHR37485">
    <property type="entry name" value="CELL DIVISION PROTEIN FTSB"/>
    <property type="match status" value="1"/>
</dbReference>
<dbReference type="OrthoDB" id="7061211at2"/>
<dbReference type="GO" id="GO:0005886">
    <property type="term" value="C:plasma membrane"/>
    <property type="evidence" value="ECO:0007669"/>
    <property type="project" value="UniProtKB-SubCell"/>
</dbReference>
<keyword evidence="2 7" id="KW-0132">Cell division</keyword>
<evidence type="ECO:0000256" key="2">
    <source>
        <dbReference type="ARBA" id="ARBA00022618"/>
    </source>
</evidence>
<comment type="subcellular location">
    <subcellularLocation>
        <location evidence="7">Cell inner membrane</location>
        <topology evidence="7">Single-pass type II membrane protein</topology>
    </subcellularLocation>
    <text evidence="7">Localizes to the division septum.</text>
</comment>
<reference evidence="9 10" key="1">
    <citation type="submission" date="2019-08" db="EMBL/GenBank/DDBJ databases">
        <title>Luteimonas viscosus sp. nov., isolated from soil of a sunflower field.</title>
        <authorList>
            <person name="Jianli Z."/>
            <person name="Ying Z."/>
        </authorList>
    </citation>
    <scope>NUCLEOTIDE SEQUENCE [LARGE SCALE GENOMIC DNA]</scope>
    <source>
        <strain evidence="9 10">XBU10</strain>
    </source>
</reference>
<evidence type="ECO:0000256" key="5">
    <source>
        <dbReference type="ARBA" id="ARBA00023136"/>
    </source>
</evidence>
<dbReference type="EMBL" id="VTFT01000001">
    <property type="protein sequence ID" value="TYT25226.1"/>
    <property type="molecule type" value="Genomic_DNA"/>
</dbReference>
<keyword evidence="1 7" id="KW-1003">Cell membrane</keyword>
<dbReference type="GO" id="GO:0043093">
    <property type="term" value="P:FtsZ-dependent cytokinesis"/>
    <property type="evidence" value="ECO:0007669"/>
    <property type="project" value="UniProtKB-UniRule"/>
</dbReference>
<feature type="topological domain" description="Periplasmic" evidence="7">
    <location>
        <begin position="25"/>
        <end position="112"/>
    </location>
</feature>
<sequence length="112" mass="12587">MRWLRWMLLALVVLLGWLQYRLWLGNGGTRAVEELDARVVQQRRQNEGLEQRNAALAAEVADLKSGEAAIEERARNELGMIKPGETFYRVVDDERVPPPGMAADEEDAGDAP</sequence>
<keyword evidence="6 7" id="KW-0131">Cell cycle</keyword>
<dbReference type="InterPro" id="IPR007060">
    <property type="entry name" value="FtsL/DivIC"/>
</dbReference>
<organism evidence="9 10">
    <name type="scientific">Luteimonas viscosa</name>
    <dbReference type="NCBI Taxonomy" id="1132694"/>
    <lineage>
        <taxon>Bacteria</taxon>
        <taxon>Pseudomonadati</taxon>
        <taxon>Pseudomonadota</taxon>
        <taxon>Gammaproteobacteria</taxon>
        <taxon>Lysobacterales</taxon>
        <taxon>Lysobacteraceae</taxon>
        <taxon>Luteimonas</taxon>
    </lineage>
</organism>
<dbReference type="RefSeq" id="WP_149101775.1">
    <property type="nucleotide sequence ID" value="NZ_VTFT01000001.1"/>
</dbReference>
<evidence type="ECO:0000256" key="6">
    <source>
        <dbReference type="ARBA" id="ARBA00023306"/>
    </source>
</evidence>
<evidence type="ECO:0000256" key="4">
    <source>
        <dbReference type="ARBA" id="ARBA00022989"/>
    </source>
</evidence>
<keyword evidence="3 7" id="KW-0812">Transmembrane</keyword>